<keyword evidence="3" id="KW-1185">Reference proteome</keyword>
<accession>A0AAD4TE05</accession>
<dbReference type="EMBL" id="JAJJMB010002292">
    <property type="protein sequence ID" value="KAI3952126.1"/>
    <property type="molecule type" value="Genomic_DNA"/>
</dbReference>
<dbReference type="Proteomes" id="UP001202328">
    <property type="component" value="Unassembled WGS sequence"/>
</dbReference>
<feature type="region of interest" description="Disordered" evidence="1">
    <location>
        <begin position="379"/>
        <end position="423"/>
    </location>
</feature>
<evidence type="ECO:0000256" key="1">
    <source>
        <dbReference type="SAM" id="MobiDB-lite"/>
    </source>
</evidence>
<organism evidence="2 3">
    <name type="scientific">Papaver atlanticum</name>
    <dbReference type="NCBI Taxonomy" id="357466"/>
    <lineage>
        <taxon>Eukaryota</taxon>
        <taxon>Viridiplantae</taxon>
        <taxon>Streptophyta</taxon>
        <taxon>Embryophyta</taxon>
        <taxon>Tracheophyta</taxon>
        <taxon>Spermatophyta</taxon>
        <taxon>Magnoliopsida</taxon>
        <taxon>Ranunculales</taxon>
        <taxon>Papaveraceae</taxon>
        <taxon>Papaveroideae</taxon>
        <taxon>Papaver</taxon>
    </lineage>
</organism>
<feature type="region of interest" description="Disordered" evidence="1">
    <location>
        <begin position="117"/>
        <end position="153"/>
    </location>
</feature>
<feature type="compositionally biased region" description="Basic and acidic residues" evidence="1">
    <location>
        <begin position="403"/>
        <end position="412"/>
    </location>
</feature>
<proteinExistence type="predicted"/>
<reference evidence="2" key="1">
    <citation type="submission" date="2022-04" db="EMBL/GenBank/DDBJ databases">
        <title>A functionally conserved STORR gene fusion in Papaver species that diverged 16.8 million years ago.</title>
        <authorList>
            <person name="Catania T."/>
        </authorList>
    </citation>
    <scope>NUCLEOTIDE SEQUENCE</scope>
    <source>
        <strain evidence="2">S-188037</strain>
    </source>
</reference>
<protein>
    <submittedName>
        <fullName evidence="2">Uncharacterized protein</fullName>
    </submittedName>
</protein>
<gene>
    <name evidence="2" type="ORF">MKW98_005821</name>
</gene>
<comment type="caution">
    <text evidence="2">The sequence shown here is derived from an EMBL/GenBank/DDBJ whole genome shotgun (WGS) entry which is preliminary data.</text>
</comment>
<name>A0AAD4TE05_9MAGN</name>
<dbReference type="AlphaFoldDB" id="A0AAD4TE05"/>
<evidence type="ECO:0000313" key="2">
    <source>
        <dbReference type="EMBL" id="KAI3952126.1"/>
    </source>
</evidence>
<evidence type="ECO:0000313" key="3">
    <source>
        <dbReference type="Proteomes" id="UP001202328"/>
    </source>
</evidence>
<sequence length="423" mass="48441">MNKMENLTAQKQLLISEVQWDSQNKQWLVTGQQQYDGVQENVNEPWKRVRRGRREEVEDKTLIEQRLLENGANQMKNHLLILADSAESLPGSVNNYSGVTNSQCRVNNINVHQLQNGLSTHAPSGEKRKKKPLDTSGGPHRVEDGKNASPLDGRIRLTHLRRFARTRNHHLAQESGECILVDPKGSFLVHGGSQVVDFRQPCIVTPLQQLNLPHQMTNSDLLWNEILKGQSMKQRLSTLQSEMEAEKDSKLIPQERQKLKTHLRENVPDEQQVQATTQSYPKLVAKERRKLRKHRRKRRPEEQLVEAEQQSYFLPSALTHQMYDAGQQWHWHMWEFEQQRLLGNAGAGPGKLQLGKHNSPEESTIVEFQRDGSFAKGSFAKGRTRVSNLKREARLKSQSTMESKQETGEYKGEPMGSHAPIGF</sequence>